<dbReference type="EnsemblMetazoa" id="XM_022814169">
    <property type="protein sequence ID" value="XP_022669904"/>
    <property type="gene ID" value="LOC111253916"/>
</dbReference>
<organism evidence="7 8">
    <name type="scientific">Varroa destructor</name>
    <name type="common">Honeybee mite</name>
    <dbReference type="NCBI Taxonomy" id="109461"/>
    <lineage>
        <taxon>Eukaryota</taxon>
        <taxon>Metazoa</taxon>
        <taxon>Ecdysozoa</taxon>
        <taxon>Arthropoda</taxon>
        <taxon>Chelicerata</taxon>
        <taxon>Arachnida</taxon>
        <taxon>Acari</taxon>
        <taxon>Parasitiformes</taxon>
        <taxon>Mesostigmata</taxon>
        <taxon>Gamasina</taxon>
        <taxon>Dermanyssoidea</taxon>
        <taxon>Varroidae</taxon>
        <taxon>Varroa</taxon>
    </lineage>
</organism>
<evidence type="ECO:0000256" key="3">
    <source>
        <dbReference type="ARBA" id="ARBA00030780"/>
    </source>
</evidence>
<dbReference type="InterPro" id="IPR035979">
    <property type="entry name" value="RBD_domain_sf"/>
</dbReference>
<dbReference type="GeneID" id="111253916"/>
<dbReference type="Pfam" id="PF00076">
    <property type="entry name" value="RRM_1"/>
    <property type="match status" value="1"/>
</dbReference>
<feature type="domain" description="RRM" evidence="6">
    <location>
        <begin position="43"/>
        <end position="124"/>
    </location>
</feature>
<dbReference type="InterPro" id="IPR039157">
    <property type="entry name" value="RBM18_RRM"/>
</dbReference>
<dbReference type="CDD" id="cd12355">
    <property type="entry name" value="RRM_RBM18"/>
    <property type="match status" value="1"/>
</dbReference>
<dbReference type="Gene3D" id="3.30.70.330">
    <property type="match status" value="1"/>
</dbReference>
<dbReference type="PANTHER" id="PTHR48027">
    <property type="entry name" value="HETEROGENEOUS NUCLEAR RIBONUCLEOPROTEIN 87F-RELATED"/>
    <property type="match status" value="1"/>
</dbReference>
<proteinExistence type="predicted"/>
<evidence type="ECO:0000256" key="5">
    <source>
        <dbReference type="SAM" id="MobiDB-lite"/>
    </source>
</evidence>
<dbReference type="RefSeq" id="XP_022669896.1">
    <property type="nucleotide sequence ID" value="XM_022814161.1"/>
</dbReference>
<dbReference type="InterPro" id="IPR012677">
    <property type="entry name" value="Nucleotide-bd_a/b_plait_sf"/>
</dbReference>
<dbReference type="OrthoDB" id="6730379at2759"/>
<protein>
    <recommendedName>
        <fullName evidence="1">Probable RNA-binding protein 18</fullName>
    </recommendedName>
    <alternativeName>
        <fullName evidence="3">RNA-binding motif protein 18</fullName>
    </alternativeName>
</protein>
<evidence type="ECO:0000313" key="8">
    <source>
        <dbReference type="Proteomes" id="UP000594260"/>
    </source>
</evidence>
<dbReference type="SMART" id="SM00360">
    <property type="entry name" value="RRM"/>
    <property type="match status" value="1"/>
</dbReference>
<evidence type="ECO:0000256" key="4">
    <source>
        <dbReference type="PROSITE-ProRule" id="PRU00176"/>
    </source>
</evidence>
<dbReference type="InParanoid" id="A0A7M7KWC9"/>
<reference evidence="7" key="1">
    <citation type="submission" date="2021-01" db="UniProtKB">
        <authorList>
            <consortium name="EnsemblMetazoa"/>
        </authorList>
    </citation>
    <scope>IDENTIFICATION</scope>
</reference>
<evidence type="ECO:0000256" key="2">
    <source>
        <dbReference type="ARBA" id="ARBA00022884"/>
    </source>
</evidence>
<dbReference type="KEGG" id="vde:111253916"/>
<dbReference type="SUPFAM" id="SSF54928">
    <property type="entry name" value="RNA-binding domain, RBD"/>
    <property type="match status" value="1"/>
</dbReference>
<dbReference type="InterPro" id="IPR000504">
    <property type="entry name" value="RRM_dom"/>
</dbReference>
<evidence type="ECO:0000256" key="1">
    <source>
        <dbReference type="ARBA" id="ARBA00021141"/>
    </source>
</evidence>
<evidence type="ECO:0000313" key="7">
    <source>
        <dbReference type="EnsemblMetazoa" id="XP_022669896"/>
    </source>
</evidence>
<dbReference type="InterPro" id="IPR052462">
    <property type="entry name" value="SLIRP/GR-RBP-like"/>
</dbReference>
<sequence length="262" mass="28752">MYKIIHVVFNLSTQFLFDFFVVVKDSFTPLPPPPSSQPTRDLRRLWVGNLDQRVTEFALLNILKPFGSVTQFDLLVHKAGPMKGLPRGYAFVTFETDEQAELAVRKLDGQRLLERRLAVSYAHEAPTPQQGSGVGGIRPNMVVSGNIAGAIASSSVSGNLVSKTKSNSGDVNSQIRAIEAKLKALKERSDSDLTRTLAATAIGPNNGHSLNIAQQINMAAGREGRPGSSMIRNGGFAARHAHRKDFSRSSRPYQRRGREGWR</sequence>
<dbReference type="Proteomes" id="UP000594260">
    <property type="component" value="Unplaced"/>
</dbReference>
<keyword evidence="8" id="KW-1185">Reference proteome</keyword>
<accession>A0A7M7KWC9</accession>
<keyword evidence="2 4" id="KW-0694">RNA-binding</keyword>
<dbReference type="AlphaFoldDB" id="A0A7M7KWC9"/>
<dbReference type="PROSITE" id="PS50102">
    <property type="entry name" value="RRM"/>
    <property type="match status" value="1"/>
</dbReference>
<dbReference type="EnsemblMetazoa" id="XM_022814161">
    <property type="protein sequence ID" value="XP_022669896"/>
    <property type="gene ID" value="LOC111253916"/>
</dbReference>
<name>A0A7M7KWC9_VARDE</name>
<evidence type="ECO:0000259" key="6">
    <source>
        <dbReference type="PROSITE" id="PS50102"/>
    </source>
</evidence>
<feature type="region of interest" description="Disordered" evidence="5">
    <location>
        <begin position="222"/>
        <end position="262"/>
    </location>
</feature>
<dbReference type="FunCoup" id="A0A7M7KWC9">
    <property type="interactions" value="1502"/>
</dbReference>
<dbReference type="GO" id="GO:0003723">
    <property type="term" value="F:RNA binding"/>
    <property type="evidence" value="ECO:0007669"/>
    <property type="project" value="UniProtKB-UniRule"/>
</dbReference>
<dbReference type="RefSeq" id="XP_022669904.1">
    <property type="nucleotide sequence ID" value="XM_022814169.1"/>
</dbReference>